<organism evidence="1 2">
    <name type="scientific">Rhamnusium bicolor</name>
    <dbReference type="NCBI Taxonomy" id="1586634"/>
    <lineage>
        <taxon>Eukaryota</taxon>
        <taxon>Metazoa</taxon>
        <taxon>Ecdysozoa</taxon>
        <taxon>Arthropoda</taxon>
        <taxon>Hexapoda</taxon>
        <taxon>Insecta</taxon>
        <taxon>Pterygota</taxon>
        <taxon>Neoptera</taxon>
        <taxon>Endopterygota</taxon>
        <taxon>Coleoptera</taxon>
        <taxon>Polyphaga</taxon>
        <taxon>Cucujiformia</taxon>
        <taxon>Chrysomeloidea</taxon>
        <taxon>Cerambycidae</taxon>
        <taxon>Lepturinae</taxon>
        <taxon>Rhagiini</taxon>
        <taxon>Rhamnusium</taxon>
    </lineage>
</organism>
<dbReference type="Proteomes" id="UP001162156">
    <property type="component" value="Unassembled WGS sequence"/>
</dbReference>
<protein>
    <recommendedName>
        <fullName evidence="3">Uracil-DNA glycosylase-like domain-containing protein</fullName>
    </recommendedName>
</protein>
<dbReference type="InterPro" id="IPR036895">
    <property type="entry name" value="Uracil-DNA_glycosylase-like_sf"/>
</dbReference>
<dbReference type="EMBL" id="JANEYF010001132">
    <property type="protein sequence ID" value="KAJ8965900.1"/>
    <property type="molecule type" value="Genomic_DNA"/>
</dbReference>
<name>A0AAV8ZNT3_9CUCU</name>
<proteinExistence type="predicted"/>
<evidence type="ECO:0008006" key="3">
    <source>
        <dbReference type="Google" id="ProtNLM"/>
    </source>
</evidence>
<dbReference type="Gene3D" id="3.40.470.10">
    <property type="entry name" value="Uracil-DNA glycosylase-like domain"/>
    <property type="match status" value="1"/>
</dbReference>
<dbReference type="SUPFAM" id="SSF52141">
    <property type="entry name" value="Uracil-DNA glycosylase-like"/>
    <property type="match status" value="1"/>
</dbReference>
<dbReference type="AlphaFoldDB" id="A0AAV8ZNT3"/>
<keyword evidence="2" id="KW-1185">Reference proteome</keyword>
<comment type="caution">
    <text evidence="1">The sequence shown here is derived from an EMBL/GenBank/DDBJ whole genome shotgun (WGS) entry which is preliminary data.</text>
</comment>
<accession>A0AAV8ZNT3</accession>
<sequence length="67" mass="7911">MYILPEIVIAIGEYMERKTKDLVKNHNVKVKIIRMPHPSPRAKNNQNWPAKAETFLQDSNLLQYFTK</sequence>
<evidence type="ECO:0000313" key="1">
    <source>
        <dbReference type="EMBL" id="KAJ8965900.1"/>
    </source>
</evidence>
<gene>
    <name evidence="1" type="ORF">NQ314_003841</name>
</gene>
<reference evidence="1" key="1">
    <citation type="journal article" date="2023" name="Insect Mol. Biol.">
        <title>Genome sequencing provides insights into the evolution of gene families encoding plant cell wall-degrading enzymes in longhorned beetles.</title>
        <authorList>
            <person name="Shin N.R."/>
            <person name="Okamura Y."/>
            <person name="Kirsch R."/>
            <person name="Pauchet Y."/>
        </authorList>
    </citation>
    <scope>NUCLEOTIDE SEQUENCE</scope>
    <source>
        <strain evidence="1">RBIC_L_NR</strain>
    </source>
</reference>
<evidence type="ECO:0000313" key="2">
    <source>
        <dbReference type="Proteomes" id="UP001162156"/>
    </source>
</evidence>